<keyword evidence="4 8" id="KW-0560">Oxidoreductase</keyword>
<dbReference type="PANTHER" id="PTHR10961">
    <property type="entry name" value="PEROXISOMAL SARCOSINE OXIDASE"/>
    <property type="match status" value="1"/>
</dbReference>
<dbReference type="SUPFAM" id="SSF54373">
    <property type="entry name" value="FAD-linked reductases, C-terminal domain"/>
    <property type="match status" value="1"/>
</dbReference>
<dbReference type="InterPro" id="IPR045170">
    <property type="entry name" value="MTOX"/>
</dbReference>
<organism evidence="7 9">
    <name type="scientific">Salinicoccus roseus</name>
    <dbReference type="NCBI Taxonomy" id="45670"/>
    <lineage>
        <taxon>Bacteria</taxon>
        <taxon>Bacillati</taxon>
        <taxon>Bacillota</taxon>
        <taxon>Bacilli</taxon>
        <taxon>Bacillales</taxon>
        <taxon>Staphylococcaceae</taxon>
        <taxon>Salinicoccus</taxon>
    </lineage>
</organism>
<dbReference type="GO" id="GO:0008115">
    <property type="term" value="F:sarcosine oxidase activity"/>
    <property type="evidence" value="ECO:0007669"/>
    <property type="project" value="TreeGrafter"/>
</dbReference>
<dbReference type="RefSeq" id="WP_040104641.1">
    <property type="nucleotide sequence ID" value="NZ_JABEVU030000001.1"/>
</dbReference>
<dbReference type="GeneID" id="77844001"/>
<protein>
    <submittedName>
        <fullName evidence="7">Methyltryptophan oxidase</fullName>
    </submittedName>
    <submittedName>
        <fullName evidence="8">N-methyl-L-tryptophan oxidase</fullName>
        <ecNumber evidence="8">1.5.3.2</ecNumber>
    </submittedName>
</protein>
<keyword evidence="5" id="KW-0812">Transmembrane</keyword>
<dbReference type="PANTHER" id="PTHR10961:SF7">
    <property type="entry name" value="FAD DEPENDENT OXIDOREDUCTASE DOMAIN-CONTAINING PROTEIN"/>
    <property type="match status" value="1"/>
</dbReference>
<dbReference type="Gene3D" id="3.30.9.10">
    <property type="entry name" value="D-Amino Acid Oxidase, subunit A, domain 2"/>
    <property type="match status" value="1"/>
</dbReference>
<accession>A0A0C2HDY5</accession>
<evidence type="ECO:0000256" key="4">
    <source>
        <dbReference type="ARBA" id="ARBA00023002"/>
    </source>
</evidence>
<evidence type="ECO:0000313" key="8">
    <source>
        <dbReference type="EMBL" id="MDB0578998.1"/>
    </source>
</evidence>
<dbReference type="NCBIfam" id="NF008425">
    <property type="entry name" value="PRK11259.1"/>
    <property type="match status" value="1"/>
</dbReference>
<keyword evidence="10" id="KW-1185">Reference proteome</keyword>
<reference evidence="8 10" key="4">
    <citation type="submission" date="2022-12" db="EMBL/GenBank/DDBJ databases">
        <title>Genome analysis and biological profiling of marine Salinicoccus roseus MOSEL-ME25.</title>
        <authorList>
            <person name="Mirza F.T."/>
            <person name="Xie Y."/>
            <person name="Shinwari Z.K."/>
        </authorList>
    </citation>
    <scope>NUCLEOTIDE SEQUENCE [LARGE SCALE GENOMIC DNA]</scope>
    <source>
        <strain evidence="8 10">MOSEL-ME25</strain>
    </source>
</reference>
<keyword evidence="5" id="KW-0472">Membrane</keyword>
<reference evidence="8" key="3">
    <citation type="submission" date="2020-04" db="EMBL/GenBank/DDBJ databases">
        <authorList>
            <person name="Tanveer F."/>
            <person name="Xie Y."/>
            <person name="Shinwari Z.K."/>
        </authorList>
    </citation>
    <scope>NUCLEOTIDE SEQUENCE</scope>
    <source>
        <strain evidence="8">MOSEL-ME25</strain>
    </source>
</reference>
<keyword evidence="3" id="KW-0274">FAD</keyword>
<dbReference type="InterPro" id="IPR006076">
    <property type="entry name" value="FAD-dep_OxRdtase"/>
</dbReference>
<reference evidence="10" key="2">
    <citation type="submission" date="2020-04" db="EMBL/GenBank/DDBJ databases">
        <title>Genome analysis and biological profiling of marine Cellulosimicrobium funkei MOSEL-ME6.</title>
        <authorList>
            <person name="Tanveer F."/>
            <person name="Xie Y."/>
            <person name="Shinwari Z.K."/>
        </authorList>
    </citation>
    <scope>NUCLEOTIDE SEQUENCE [LARGE SCALE GENOMIC DNA]</scope>
    <source>
        <strain evidence="10">MOSEL-ME25</strain>
    </source>
</reference>
<dbReference type="EMBL" id="JABEVU030000001">
    <property type="protein sequence ID" value="MDB0578998.1"/>
    <property type="molecule type" value="Genomic_DNA"/>
</dbReference>
<name>A0A0C2HDY5_9STAP</name>
<dbReference type="SUPFAM" id="SSF51905">
    <property type="entry name" value="FAD/NAD(P)-binding domain"/>
    <property type="match status" value="1"/>
</dbReference>
<evidence type="ECO:0000256" key="2">
    <source>
        <dbReference type="ARBA" id="ARBA00022630"/>
    </source>
</evidence>
<dbReference type="AlphaFoldDB" id="A0A0C2HDY5"/>
<dbReference type="Gene3D" id="3.50.50.60">
    <property type="entry name" value="FAD/NAD(P)-binding domain"/>
    <property type="match status" value="1"/>
</dbReference>
<dbReference type="Pfam" id="PF01266">
    <property type="entry name" value="DAO"/>
    <property type="match status" value="1"/>
</dbReference>
<evidence type="ECO:0000313" key="10">
    <source>
        <dbReference type="Proteomes" id="UP000527860"/>
    </source>
</evidence>
<dbReference type="EMBL" id="JXII01000001">
    <property type="protein sequence ID" value="KIH71865.1"/>
    <property type="molecule type" value="Genomic_DNA"/>
</dbReference>
<proteinExistence type="predicted"/>
<evidence type="ECO:0000259" key="6">
    <source>
        <dbReference type="Pfam" id="PF01266"/>
    </source>
</evidence>
<dbReference type="Proteomes" id="UP000527860">
    <property type="component" value="Unassembled WGS sequence"/>
</dbReference>
<dbReference type="OrthoDB" id="9794226at2"/>
<dbReference type="GO" id="GO:0050131">
    <property type="term" value="F:N-methyl-L-amino-acid oxidase activity"/>
    <property type="evidence" value="ECO:0007669"/>
    <property type="project" value="UniProtKB-EC"/>
</dbReference>
<dbReference type="EC" id="1.5.3.2" evidence="8"/>
<feature type="domain" description="FAD dependent oxidoreductase" evidence="6">
    <location>
        <begin position="7"/>
        <end position="358"/>
    </location>
</feature>
<dbReference type="STRING" id="45670.SN16_00410"/>
<dbReference type="GO" id="GO:0005829">
    <property type="term" value="C:cytosol"/>
    <property type="evidence" value="ECO:0007669"/>
    <property type="project" value="TreeGrafter"/>
</dbReference>
<keyword evidence="2" id="KW-0285">Flavoprotein</keyword>
<dbReference type="GO" id="GO:0050660">
    <property type="term" value="F:flavin adenine dinucleotide binding"/>
    <property type="evidence" value="ECO:0007669"/>
    <property type="project" value="InterPro"/>
</dbReference>
<evidence type="ECO:0000313" key="9">
    <source>
        <dbReference type="Proteomes" id="UP000031546"/>
    </source>
</evidence>
<reference evidence="7 9" key="1">
    <citation type="submission" date="2015-01" db="EMBL/GenBank/DDBJ databases">
        <title>Genome sequences of high lactate-tolerant strain Salinicoccus roseus W12 with industrial interest.</title>
        <authorList>
            <person name="Wang H."/>
            <person name="Yu B."/>
        </authorList>
    </citation>
    <scope>NUCLEOTIDE SEQUENCE [LARGE SCALE GENOMIC DNA]</scope>
    <source>
        <strain evidence="7 9">W12</strain>
    </source>
</reference>
<dbReference type="InterPro" id="IPR036188">
    <property type="entry name" value="FAD/NAD-bd_sf"/>
</dbReference>
<comment type="cofactor">
    <cofactor evidence="1">
        <name>FAD</name>
        <dbReference type="ChEBI" id="CHEBI:57692"/>
    </cofactor>
</comment>
<evidence type="ECO:0000256" key="5">
    <source>
        <dbReference type="SAM" id="Phobius"/>
    </source>
</evidence>
<feature type="transmembrane region" description="Helical" evidence="5">
    <location>
        <begin position="6"/>
        <end position="24"/>
    </location>
</feature>
<dbReference type="Proteomes" id="UP000031546">
    <property type="component" value="Unassembled WGS sequence"/>
</dbReference>
<sequence length="387" mass="42686">MENHYEVIIVGAGSMGMAAGYYLAKKGVRTLMIDAFDPPHANGSHSGDTRLIRHACGEGLDYVPLAMRAQELWDDLQTKTSETIFRKTGVLTYGPPQSDFVGRAIEGGRAYDLNIETLSADEINQRWAGISIDDDHVGCYEPDAGVLFSENSIRAFRRLALENGAELKVNAPVQEIEVHGDSARVSTHDASYTSDKLIISGGAWNKRILDDLGLNLKLTPSRRVIAWFNSDDDLYRSDNFPGFFADLTDSVYYGFPCIDGAGLKVGRYDNGEDMAPEYMNREFGVYDKDEGDLRRFLGAQMEQANGRLNVGKVCIFTNTPDEHFIIDKHPEHPHVAIAAGFSGHGYKFSSVVGEILGNLVTEGSTELDISLFSATRPAIQQQSMEKL</sequence>
<evidence type="ECO:0000256" key="1">
    <source>
        <dbReference type="ARBA" id="ARBA00001974"/>
    </source>
</evidence>
<comment type="caution">
    <text evidence="7">The sequence shown here is derived from an EMBL/GenBank/DDBJ whole genome shotgun (WGS) entry which is preliminary data.</text>
</comment>
<gene>
    <name evidence="8" type="primary">solA</name>
    <name evidence="8" type="ORF">F7P68_0000415</name>
    <name evidence="7" type="ORF">SN16_00410</name>
</gene>
<evidence type="ECO:0000313" key="7">
    <source>
        <dbReference type="EMBL" id="KIH71865.1"/>
    </source>
</evidence>
<evidence type="ECO:0000256" key="3">
    <source>
        <dbReference type="ARBA" id="ARBA00022827"/>
    </source>
</evidence>
<keyword evidence="5" id="KW-1133">Transmembrane helix</keyword>